<name>A0A0N4W3F8_HAEPC</name>
<dbReference type="EMBL" id="UZAF01016201">
    <property type="protein sequence ID" value="VDO23011.1"/>
    <property type="molecule type" value="Genomic_DNA"/>
</dbReference>
<gene>
    <name evidence="1" type="ORF">HPLM_LOCUS4339</name>
</gene>
<reference evidence="1 2" key="2">
    <citation type="submission" date="2018-11" db="EMBL/GenBank/DDBJ databases">
        <authorList>
            <consortium name="Pathogen Informatics"/>
        </authorList>
    </citation>
    <scope>NUCLEOTIDE SEQUENCE [LARGE SCALE GENOMIC DNA]</scope>
    <source>
        <strain evidence="1 2">MHpl1</strain>
    </source>
</reference>
<accession>A0A0N4W3F8</accession>
<protein>
    <submittedName>
        <fullName evidence="3">Sld7_C domain-containing protein</fullName>
    </submittedName>
</protein>
<evidence type="ECO:0000313" key="2">
    <source>
        <dbReference type="Proteomes" id="UP000268014"/>
    </source>
</evidence>
<evidence type="ECO:0000313" key="3">
    <source>
        <dbReference type="WBParaSite" id="HPLM_0000434701-mRNA-1"/>
    </source>
</evidence>
<reference evidence="3" key="1">
    <citation type="submission" date="2017-02" db="UniProtKB">
        <authorList>
            <consortium name="WormBaseParasite"/>
        </authorList>
    </citation>
    <scope>IDENTIFICATION</scope>
</reference>
<organism evidence="3">
    <name type="scientific">Haemonchus placei</name>
    <name type="common">Barber's pole worm</name>
    <dbReference type="NCBI Taxonomy" id="6290"/>
    <lineage>
        <taxon>Eukaryota</taxon>
        <taxon>Metazoa</taxon>
        <taxon>Ecdysozoa</taxon>
        <taxon>Nematoda</taxon>
        <taxon>Chromadorea</taxon>
        <taxon>Rhabditida</taxon>
        <taxon>Rhabditina</taxon>
        <taxon>Rhabditomorpha</taxon>
        <taxon>Strongyloidea</taxon>
        <taxon>Trichostrongylidae</taxon>
        <taxon>Haemonchus</taxon>
    </lineage>
</organism>
<keyword evidence="2" id="KW-1185">Reference proteome</keyword>
<dbReference type="Proteomes" id="UP000268014">
    <property type="component" value="Unassembled WGS sequence"/>
</dbReference>
<sequence length="299" mass="33681">MQMAVCNNVGRTSIQHRSSLTRLHLDHELYEVRSNLFPNQPCSQNAEEAYESIRLFGENAADGCWSIQIDPQESASEPKLSKIIHPQLVTSHTPPFAMQLESSLLEDIRKRKNIIVQNAIERGRSMIQAQRKGALRKKRLLMKDSTTEEFSQRATETAIVSYYNELYRSAITEHALSQLRLRISPSPYSISAEQLALAKPTNVPLLTALLNGIKRGASIPEGLATAQYGNFCSKRDIPITETTSSRIPKKLLLTLNHIHVLKQIPDNSAECNFPENFALVDYKRALDSLEWSAVRTVQN</sequence>
<evidence type="ECO:0000313" key="1">
    <source>
        <dbReference type="EMBL" id="VDO23011.1"/>
    </source>
</evidence>
<dbReference type="AlphaFoldDB" id="A0A0N4W3F8"/>
<proteinExistence type="predicted"/>
<dbReference type="WBParaSite" id="HPLM_0000434701-mRNA-1">
    <property type="protein sequence ID" value="HPLM_0000434701-mRNA-1"/>
    <property type="gene ID" value="HPLM_0000434701"/>
</dbReference>